<dbReference type="Gene3D" id="1.10.10.10">
    <property type="entry name" value="Winged helix-like DNA-binding domain superfamily/Winged helix DNA-binding domain"/>
    <property type="match status" value="1"/>
</dbReference>
<comment type="similarity">
    <text evidence="1">Belongs to the LysR transcriptional regulatory family.</text>
</comment>
<keyword evidence="2" id="KW-0805">Transcription regulation</keyword>
<dbReference type="PANTHER" id="PTHR30537:SF31">
    <property type="entry name" value="TRANSCRIPTIONAL REGULATOR, LYSR FAMILY"/>
    <property type="match status" value="1"/>
</dbReference>
<evidence type="ECO:0000256" key="2">
    <source>
        <dbReference type="ARBA" id="ARBA00023015"/>
    </source>
</evidence>
<keyword evidence="7" id="KW-1185">Reference proteome</keyword>
<accession>A0A410GBK7</accession>
<evidence type="ECO:0000313" key="7">
    <source>
        <dbReference type="Proteomes" id="UP000283474"/>
    </source>
</evidence>
<reference evidence="6 7" key="1">
    <citation type="submission" date="2017-08" db="EMBL/GenBank/DDBJ databases">
        <authorList>
            <person name="Park S.-J."/>
            <person name="Kim H."/>
        </authorList>
    </citation>
    <scope>NUCLEOTIDE SEQUENCE [LARGE SCALE GENOMIC DNA]</scope>
    <source>
        <strain evidence="7">ye3</strain>
    </source>
</reference>
<dbReference type="GO" id="GO:0006351">
    <property type="term" value="P:DNA-templated transcription"/>
    <property type="evidence" value="ECO:0007669"/>
    <property type="project" value="TreeGrafter"/>
</dbReference>
<dbReference type="SUPFAM" id="SSF53850">
    <property type="entry name" value="Periplasmic binding protein-like II"/>
    <property type="match status" value="1"/>
</dbReference>
<dbReference type="OrthoDB" id="5671700at2"/>
<organism evidence="6 7">
    <name type="scientific">Pollutimonas thiosulfatoxidans</name>
    <dbReference type="NCBI Taxonomy" id="2028345"/>
    <lineage>
        <taxon>Bacteria</taxon>
        <taxon>Pseudomonadati</taxon>
        <taxon>Pseudomonadota</taxon>
        <taxon>Betaproteobacteria</taxon>
        <taxon>Burkholderiales</taxon>
        <taxon>Alcaligenaceae</taxon>
        <taxon>Pollutimonas</taxon>
    </lineage>
</organism>
<dbReference type="GO" id="GO:0043565">
    <property type="term" value="F:sequence-specific DNA binding"/>
    <property type="evidence" value="ECO:0007669"/>
    <property type="project" value="TreeGrafter"/>
</dbReference>
<proteinExistence type="inferred from homology"/>
<dbReference type="AlphaFoldDB" id="A0A410GBK7"/>
<evidence type="ECO:0000256" key="3">
    <source>
        <dbReference type="ARBA" id="ARBA00023125"/>
    </source>
</evidence>
<dbReference type="EMBL" id="CP022987">
    <property type="protein sequence ID" value="QAA93671.1"/>
    <property type="molecule type" value="Genomic_DNA"/>
</dbReference>
<dbReference type="RefSeq" id="WP_128354714.1">
    <property type="nucleotide sequence ID" value="NZ_CP022987.1"/>
</dbReference>
<gene>
    <name evidence="6" type="ORF">CKA81_07335</name>
</gene>
<dbReference type="CDD" id="cd08473">
    <property type="entry name" value="PBP2_CrgA_like_4"/>
    <property type="match status" value="1"/>
</dbReference>
<dbReference type="InterPro" id="IPR036390">
    <property type="entry name" value="WH_DNA-bd_sf"/>
</dbReference>
<evidence type="ECO:0000256" key="1">
    <source>
        <dbReference type="ARBA" id="ARBA00009437"/>
    </source>
</evidence>
<keyword evidence="3" id="KW-0238">DNA-binding</keyword>
<dbReference type="InterPro" id="IPR000847">
    <property type="entry name" value="LysR_HTH_N"/>
</dbReference>
<dbReference type="FunFam" id="1.10.10.10:FF:000001">
    <property type="entry name" value="LysR family transcriptional regulator"/>
    <property type="match status" value="1"/>
</dbReference>
<evidence type="ECO:0000313" key="6">
    <source>
        <dbReference type="EMBL" id="QAA93671.1"/>
    </source>
</evidence>
<dbReference type="InterPro" id="IPR005119">
    <property type="entry name" value="LysR_subst-bd"/>
</dbReference>
<dbReference type="KEGG" id="pus:CKA81_07335"/>
<protein>
    <submittedName>
        <fullName evidence="6">LysR family transcriptional regulator</fullName>
    </submittedName>
</protein>
<dbReference type="Proteomes" id="UP000283474">
    <property type="component" value="Chromosome"/>
</dbReference>
<dbReference type="InterPro" id="IPR036388">
    <property type="entry name" value="WH-like_DNA-bd_sf"/>
</dbReference>
<dbReference type="Gene3D" id="3.40.190.290">
    <property type="match status" value="1"/>
</dbReference>
<dbReference type="InterPro" id="IPR058163">
    <property type="entry name" value="LysR-type_TF_proteobact-type"/>
</dbReference>
<keyword evidence="4" id="KW-0804">Transcription</keyword>
<dbReference type="SUPFAM" id="SSF46785">
    <property type="entry name" value="Winged helix' DNA-binding domain"/>
    <property type="match status" value="1"/>
</dbReference>
<dbReference type="GO" id="GO:0003700">
    <property type="term" value="F:DNA-binding transcription factor activity"/>
    <property type="evidence" value="ECO:0007669"/>
    <property type="project" value="InterPro"/>
</dbReference>
<dbReference type="Pfam" id="PF00126">
    <property type="entry name" value="HTH_1"/>
    <property type="match status" value="1"/>
</dbReference>
<evidence type="ECO:0000256" key="4">
    <source>
        <dbReference type="ARBA" id="ARBA00023163"/>
    </source>
</evidence>
<name>A0A410GBK7_9BURK</name>
<dbReference type="PANTHER" id="PTHR30537">
    <property type="entry name" value="HTH-TYPE TRANSCRIPTIONAL REGULATOR"/>
    <property type="match status" value="1"/>
</dbReference>
<feature type="domain" description="HTH lysR-type" evidence="5">
    <location>
        <begin position="1"/>
        <end position="59"/>
    </location>
</feature>
<dbReference type="Pfam" id="PF03466">
    <property type="entry name" value="LysR_substrate"/>
    <property type="match status" value="1"/>
</dbReference>
<sequence length="303" mass="33037">MQDLNDMLYFAEVVSQGSFAAAGRSLGVPKSRLSRRVARLEEHLGTRLLQRTTRKLSLTTAGEIYYRHCSAMRDEAQAADAAIAQVQSEPRGMIRVVCPVTLAQTVVGELLPDYIRKHPQVQINMQVNNRVVDLVEEGVDVALRVRASLADSGSLVVKHLGYSEALLVASRDLLDEYGRPQNPDDLLRLPTMAMSTTDGRTPWTLFGPHGAQQVVMHTPRFVADDLLTLKLAVLGGSGIGLLPDYLCRDELADGRMELALPGWRPPPGIVHAVFGSRRGLTPAVRSFLDFLGEHLGPASSSPA</sequence>
<evidence type="ECO:0000259" key="5">
    <source>
        <dbReference type="PROSITE" id="PS50931"/>
    </source>
</evidence>
<dbReference type="PROSITE" id="PS50931">
    <property type="entry name" value="HTH_LYSR"/>
    <property type="match status" value="1"/>
</dbReference>